<evidence type="ECO:0000313" key="2">
    <source>
        <dbReference type="EMBL" id="MEC0277085.1"/>
    </source>
</evidence>
<evidence type="ECO:0000313" key="3">
    <source>
        <dbReference type="Proteomes" id="UP001307168"/>
    </source>
</evidence>
<protein>
    <submittedName>
        <fullName evidence="2">IS3 family transposase</fullName>
    </submittedName>
</protein>
<dbReference type="EMBL" id="JARNBH010000059">
    <property type="protein sequence ID" value="MEC0277085.1"/>
    <property type="molecule type" value="Genomic_DNA"/>
</dbReference>
<dbReference type="GO" id="GO:0015074">
    <property type="term" value="P:DNA integration"/>
    <property type="evidence" value="ECO:0007669"/>
    <property type="project" value="InterPro"/>
</dbReference>
<name>A0AAW9NK65_9BACI</name>
<accession>A0AAW9NK65</accession>
<dbReference type="AlphaFoldDB" id="A0AAW9NK65"/>
<dbReference type="Proteomes" id="UP001307168">
    <property type="component" value="Unassembled WGS sequence"/>
</dbReference>
<organism evidence="2 3">
    <name type="scientific">Peribacillus castrilensis</name>
    <dbReference type="NCBI Taxonomy" id="2897690"/>
    <lineage>
        <taxon>Bacteria</taxon>
        <taxon>Bacillati</taxon>
        <taxon>Bacillota</taxon>
        <taxon>Bacilli</taxon>
        <taxon>Bacillales</taxon>
        <taxon>Bacillaceae</taxon>
        <taxon>Peribacillus</taxon>
    </lineage>
</organism>
<reference evidence="2 3" key="1">
    <citation type="submission" date="2023-03" db="EMBL/GenBank/DDBJ databases">
        <title>Bacillus Genome Sequencing.</title>
        <authorList>
            <person name="Dunlap C."/>
        </authorList>
    </citation>
    <scope>NUCLEOTIDE SEQUENCE [LARGE SCALE GENOMIC DNA]</scope>
    <source>
        <strain evidence="2 3">B-41290</strain>
    </source>
</reference>
<comment type="caution">
    <text evidence="2">The sequence shown here is derived from an EMBL/GenBank/DDBJ whole genome shotgun (WGS) entry which is preliminary data.</text>
</comment>
<dbReference type="Pfam" id="PF13333">
    <property type="entry name" value="rve_2"/>
    <property type="match status" value="1"/>
</dbReference>
<gene>
    <name evidence="2" type="ORF">P4706_29350</name>
</gene>
<proteinExistence type="predicted"/>
<sequence>LLNSELLYIQEFESMEHFKQELEEYIHYYNHQKSREN</sequence>
<dbReference type="InterPro" id="IPR001584">
    <property type="entry name" value="Integrase_cat-core"/>
</dbReference>
<feature type="domain" description="Integrase catalytic" evidence="1">
    <location>
        <begin position="2"/>
        <end position="32"/>
    </location>
</feature>
<feature type="non-terminal residue" evidence="2">
    <location>
        <position position="1"/>
    </location>
</feature>
<evidence type="ECO:0000259" key="1">
    <source>
        <dbReference type="Pfam" id="PF13333"/>
    </source>
</evidence>
<keyword evidence="3" id="KW-1185">Reference proteome</keyword>